<feature type="transmembrane region" description="Helical" evidence="6">
    <location>
        <begin position="296"/>
        <end position="326"/>
    </location>
</feature>
<dbReference type="RefSeq" id="WP_065901238.1">
    <property type="nucleotide sequence ID" value="NZ_CP014912.1"/>
</dbReference>
<gene>
    <name evidence="7" type="ORF">AYR63_01580</name>
</gene>
<evidence type="ECO:0000256" key="1">
    <source>
        <dbReference type="ARBA" id="ARBA00004141"/>
    </source>
</evidence>
<dbReference type="OrthoDB" id="9772136at2"/>
<dbReference type="PANTHER" id="PTHR21716">
    <property type="entry name" value="TRANSMEMBRANE PROTEIN"/>
    <property type="match status" value="1"/>
</dbReference>
<feature type="transmembrane region" description="Helical" evidence="6">
    <location>
        <begin position="199"/>
        <end position="222"/>
    </location>
</feature>
<reference evidence="7 8" key="1">
    <citation type="submission" date="2016-03" db="EMBL/GenBank/DDBJ databases">
        <title>Pediococcus and Lactobacillus from brewery environment - whole genome sequencing and assembly.</title>
        <authorList>
            <person name="Behr J."/>
            <person name="Geissler A.J."/>
            <person name="Vogel R.F."/>
        </authorList>
    </citation>
    <scope>NUCLEOTIDE SEQUENCE [LARGE SCALE GENOMIC DNA]</scope>
    <source>
        <strain evidence="7 8">TMW 1.1995</strain>
    </source>
</reference>
<dbReference type="GO" id="GO:0016020">
    <property type="term" value="C:membrane"/>
    <property type="evidence" value="ECO:0007669"/>
    <property type="project" value="UniProtKB-SubCell"/>
</dbReference>
<keyword evidence="3 6" id="KW-0812">Transmembrane</keyword>
<evidence type="ECO:0000256" key="6">
    <source>
        <dbReference type="SAM" id="Phobius"/>
    </source>
</evidence>
<organism evidence="7 8">
    <name type="scientific">Secundilactobacillus paracollinoides</name>
    <dbReference type="NCBI Taxonomy" id="240427"/>
    <lineage>
        <taxon>Bacteria</taxon>
        <taxon>Bacillati</taxon>
        <taxon>Bacillota</taxon>
        <taxon>Bacilli</taxon>
        <taxon>Lactobacillales</taxon>
        <taxon>Lactobacillaceae</taxon>
        <taxon>Secundilactobacillus</taxon>
    </lineage>
</organism>
<accession>A0A1B2IVA4</accession>
<keyword evidence="8" id="KW-1185">Reference proteome</keyword>
<evidence type="ECO:0000313" key="8">
    <source>
        <dbReference type="Proteomes" id="UP000093267"/>
    </source>
</evidence>
<protein>
    <submittedName>
        <fullName evidence="7">AI-2E family transporter</fullName>
    </submittedName>
</protein>
<evidence type="ECO:0000256" key="3">
    <source>
        <dbReference type="ARBA" id="ARBA00022692"/>
    </source>
</evidence>
<dbReference type="Pfam" id="PF01594">
    <property type="entry name" value="AI-2E_transport"/>
    <property type="match status" value="1"/>
</dbReference>
<proteinExistence type="inferred from homology"/>
<feature type="transmembrane region" description="Helical" evidence="6">
    <location>
        <begin position="139"/>
        <end position="162"/>
    </location>
</feature>
<dbReference type="GO" id="GO:0055085">
    <property type="term" value="P:transmembrane transport"/>
    <property type="evidence" value="ECO:0007669"/>
    <property type="project" value="TreeGrafter"/>
</dbReference>
<sequence>MGIYHRFVENVTLRRWTVLGFIILILWLVRSQMSKILLTFIFTFLVLRLIHFVQRHVRIPSRLIVITVYVLIILGMYFAITIYLPKVATQVVVTVQSIYKFYQSASSDTNAQMRWVADWVGKSNIMPQVKGGIKLIMDYLTSIGSFGLTFVLSLILSFFFTIEEKPMRSFSKLFLDSDYGWFFQDVYYFAHKFSDTFGVVIEAQFVIAIVNTAVTTIGLAFLQMPQLLVLAIMIFILSLVPVAGVIISAIPLSLIGYSVGGVRTVVYIVILLVIVHTLEAYVLNPKLMSSKTELPIFYTFVVLLAGEALWGTWGLIVGVPMFTFFLDILGVKRAHGLHVPPAQLQQLTEQQLKKLKNRDWRRNKTDHSGDEK</sequence>
<evidence type="ECO:0000256" key="5">
    <source>
        <dbReference type="ARBA" id="ARBA00023136"/>
    </source>
</evidence>
<feature type="transmembrane region" description="Helical" evidence="6">
    <location>
        <begin position="264"/>
        <end position="284"/>
    </location>
</feature>
<dbReference type="Proteomes" id="UP000093267">
    <property type="component" value="Chromosome"/>
</dbReference>
<keyword evidence="5 6" id="KW-0472">Membrane</keyword>
<dbReference type="STRING" id="240427.AYR62_01370"/>
<dbReference type="PANTHER" id="PTHR21716:SF62">
    <property type="entry name" value="TRANSPORT PROTEIN YDBI-RELATED"/>
    <property type="match status" value="1"/>
</dbReference>
<feature type="transmembrane region" description="Helical" evidence="6">
    <location>
        <begin position="12"/>
        <end position="29"/>
    </location>
</feature>
<evidence type="ECO:0000256" key="4">
    <source>
        <dbReference type="ARBA" id="ARBA00022989"/>
    </source>
</evidence>
<keyword evidence="4 6" id="KW-1133">Transmembrane helix</keyword>
<name>A0A1B2IVA4_9LACO</name>
<dbReference type="InterPro" id="IPR002549">
    <property type="entry name" value="AI-2E-like"/>
</dbReference>
<feature type="transmembrane region" description="Helical" evidence="6">
    <location>
        <begin position="35"/>
        <end position="51"/>
    </location>
</feature>
<dbReference type="AlphaFoldDB" id="A0A1B2IVA4"/>
<comment type="similarity">
    <text evidence="2">Belongs to the autoinducer-2 exporter (AI-2E) (TC 2.A.86) family.</text>
</comment>
<evidence type="ECO:0000256" key="2">
    <source>
        <dbReference type="ARBA" id="ARBA00009773"/>
    </source>
</evidence>
<feature type="transmembrane region" description="Helical" evidence="6">
    <location>
        <begin position="63"/>
        <end position="84"/>
    </location>
</feature>
<feature type="transmembrane region" description="Helical" evidence="6">
    <location>
        <begin position="228"/>
        <end position="252"/>
    </location>
</feature>
<comment type="subcellular location">
    <subcellularLocation>
        <location evidence="1">Membrane</location>
        <topology evidence="1">Multi-pass membrane protein</topology>
    </subcellularLocation>
</comment>
<evidence type="ECO:0000313" key="7">
    <source>
        <dbReference type="EMBL" id="ANZ65958.1"/>
    </source>
</evidence>
<dbReference type="EMBL" id="CP014924">
    <property type="protein sequence ID" value="ANZ65958.1"/>
    <property type="molecule type" value="Genomic_DNA"/>
</dbReference>